<reference evidence="1 2" key="1">
    <citation type="submission" date="2020-08" db="EMBL/GenBank/DDBJ databases">
        <authorList>
            <person name="Liu C."/>
            <person name="Sun Q."/>
        </authorList>
    </citation>
    <scope>NUCLEOTIDE SEQUENCE [LARGE SCALE GENOMIC DNA]</scope>
    <source>
        <strain evidence="1 2">NSJ-61</strain>
    </source>
</reference>
<accession>A0A7G9GKV6</accession>
<evidence type="ECO:0000313" key="1">
    <source>
        <dbReference type="EMBL" id="QNM11438.1"/>
    </source>
</evidence>
<dbReference type="RefSeq" id="WP_117454141.1">
    <property type="nucleotide sequence ID" value="NZ_CP060636.1"/>
</dbReference>
<gene>
    <name evidence="1" type="ORF">H9Q80_14450</name>
</gene>
<dbReference type="Proteomes" id="UP000515856">
    <property type="component" value="Chromosome"/>
</dbReference>
<dbReference type="EMBL" id="CP060636">
    <property type="protein sequence ID" value="QNM11438.1"/>
    <property type="molecule type" value="Genomic_DNA"/>
</dbReference>
<keyword evidence="2" id="KW-1185">Reference proteome</keyword>
<evidence type="ECO:0000313" key="2">
    <source>
        <dbReference type="Proteomes" id="UP000515856"/>
    </source>
</evidence>
<sequence length="79" mass="9422">MANLERTAEKLFVLVNSNLKPEYDNECNMIMDVFLEEEFTMDELKRLLIYLLEKVKDERKAEVQKKIEWEVGLLEDAII</sequence>
<dbReference type="KEGG" id="ehn:H9Q80_14450"/>
<name>A0A7G9GKV6_9FIRM</name>
<proteinExistence type="predicted"/>
<dbReference type="AlphaFoldDB" id="A0A7G9GKV6"/>
<organism evidence="1 2">
    <name type="scientific">[Eubacterium] hominis</name>
    <dbReference type="NCBI Taxonomy" id="2764325"/>
    <lineage>
        <taxon>Bacteria</taxon>
        <taxon>Bacillati</taxon>
        <taxon>Bacillota</taxon>
        <taxon>Erysipelotrichia</taxon>
        <taxon>Erysipelotrichales</taxon>
        <taxon>Erysipelotrichaceae</taxon>
        <taxon>Amedibacillus</taxon>
    </lineage>
</organism>
<protein>
    <submittedName>
        <fullName evidence="1">Uncharacterized protein</fullName>
    </submittedName>
</protein>